<geneLocation type="mitochondrion" evidence="14"/>
<evidence type="ECO:0000256" key="5">
    <source>
        <dbReference type="ARBA" id="ARBA00022547"/>
    </source>
</evidence>
<dbReference type="EMBL" id="KR336554">
    <property type="protein sequence ID" value="ALK01289.1"/>
    <property type="molecule type" value="Genomic_DNA"/>
</dbReference>
<comment type="similarity">
    <text evidence="2 12">Belongs to the ATPase protein 8 family.</text>
</comment>
<dbReference type="GO" id="GO:0015986">
    <property type="term" value="P:proton motive force-driven ATP synthesis"/>
    <property type="evidence" value="ECO:0007669"/>
    <property type="project" value="InterPro"/>
</dbReference>
<dbReference type="GO" id="GO:0015078">
    <property type="term" value="F:proton transmembrane transporter activity"/>
    <property type="evidence" value="ECO:0007669"/>
    <property type="project" value="InterPro"/>
</dbReference>
<keyword evidence="10 12" id="KW-0496">Mitochondrion</keyword>
<evidence type="ECO:0000256" key="8">
    <source>
        <dbReference type="ARBA" id="ARBA00022989"/>
    </source>
</evidence>
<evidence type="ECO:0000256" key="9">
    <source>
        <dbReference type="ARBA" id="ARBA00023065"/>
    </source>
</evidence>
<reference evidence="14" key="1">
    <citation type="submission" date="2015-04" db="EMBL/GenBank/DDBJ databases">
        <title>The complete mitochondrial genome of the Sesarma sinensis.</title>
        <authorList>
            <person name="Liu Q.-N."/>
            <person name="Tang B.-P."/>
        </authorList>
    </citation>
    <scope>NUCLEOTIDE SEQUENCE</scope>
</reference>
<evidence type="ECO:0000313" key="14">
    <source>
        <dbReference type="EMBL" id="ALK01289.1"/>
    </source>
</evidence>
<protein>
    <recommendedName>
        <fullName evidence="12">ATP synthase complex subunit 8</fullName>
    </recommendedName>
</protein>
<evidence type="ECO:0000256" key="3">
    <source>
        <dbReference type="ARBA" id="ARBA00011291"/>
    </source>
</evidence>
<dbReference type="GeneID" id="27910444"/>
<evidence type="ECO:0000256" key="11">
    <source>
        <dbReference type="ARBA" id="ARBA00023136"/>
    </source>
</evidence>
<keyword evidence="11 13" id="KW-0472">Membrane</keyword>
<dbReference type="GO" id="GO:0045259">
    <property type="term" value="C:proton-transporting ATP synthase complex"/>
    <property type="evidence" value="ECO:0007669"/>
    <property type="project" value="UniProtKB-KW"/>
</dbReference>
<organism evidence="14">
    <name type="scientific">Orisarma sinense</name>
    <dbReference type="NCBI Taxonomy" id="331404"/>
    <lineage>
        <taxon>Eukaryota</taxon>
        <taxon>Metazoa</taxon>
        <taxon>Ecdysozoa</taxon>
        <taxon>Arthropoda</taxon>
        <taxon>Crustacea</taxon>
        <taxon>Multicrustacea</taxon>
        <taxon>Malacostraca</taxon>
        <taxon>Eumalacostraca</taxon>
        <taxon>Eucarida</taxon>
        <taxon>Decapoda</taxon>
        <taxon>Pleocyemata</taxon>
        <taxon>Brachyura</taxon>
        <taxon>Eubrachyura</taxon>
        <taxon>Grapsoidea</taxon>
        <taxon>Sesarmidae</taxon>
        <taxon>Orisarma</taxon>
    </lineage>
</organism>
<dbReference type="AlphaFoldDB" id="A0A162JFT6"/>
<evidence type="ECO:0000256" key="4">
    <source>
        <dbReference type="ARBA" id="ARBA00022448"/>
    </source>
</evidence>
<keyword evidence="8 13" id="KW-1133">Transmembrane helix</keyword>
<evidence type="ECO:0000256" key="6">
    <source>
        <dbReference type="ARBA" id="ARBA00022692"/>
    </source>
</evidence>
<comment type="subcellular location">
    <subcellularLocation>
        <location evidence="1 12">Mitochondrion membrane</location>
        <topology evidence="1 12">Single-pass membrane protein</topology>
    </subcellularLocation>
</comment>
<feature type="transmembrane region" description="Helical" evidence="13">
    <location>
        <begin position="6"/>
        <end position="30"/>
    </location>
</feature>
<keyword evidence="6 12" id="KW-0812">Transmembrane</keyword>
<dbReference type="GO" id="GO:0031966">
    <property type="term" value="C:mitochondrial membrane"/>
    <property type="evidence" value="ECO:0007669"/>
    <property type="project" value="UniProtKB-SubCell"/>
</dbReference>
<keyword evidence="7 12" id="KW-0375">Hydrogen ion transport</keyword>
<dbReference type="Pfam" id="PF00895">
    <property type="entry name" value="ATP-synt_8"/>
    <property type="match status" value="1"/>
</dbReference>
<sequence length="52" mass="6487">MPQMAPLYWLYLFFFFLLMFLLFFMLNYFIKPFNNISSISYDNKIISKSWKL</sequence>
<evidence type="ECO:0000256" key="7">
    <source>
        <dbReference type="ARBA" id="ARBA00022781"/>
    </source>
</evidence>
<keyword evidence="4 12" id="KW-0813">Transport</keyword>
<evidence type="ECO:0000256" key="12">
    <source>
        <dbReference type="RuleBase" id="RU003661"/>
    </source>
</evidence>
<comment type="subunit">
    <text evidence="3">F-type ATPases have 2 components, CF(1) - the catalytic core - and CF(0) - the membrane proton channel.</text>
</comment>
<dbReference type="CTD" id="4509"/>
<evidence type="ECO:0000256" key="13">
    <source>
        <dbReference type="SAM" id="Phobius"/>
    </source>
</evidence>
<evidence type="ECO:0000256" key="2">
    <source>
        <dbReference type="ARBA" id="ARBA00008892"/>
    </source>
</evidence>
<accession>A0A162JFT6</accession>
<keyword evidence="5 12" id="KW-0138">CF(0)</keyword>
<evidence type="ECO:0000256" key="1">
    <source>
        <dbReference type="ARBA" id="ARBA00004304"/>
    </source>
</evidence>
<proteinExistence type="inferred from homology"/>
<keyword evidence="9 12" id="KW-0406">Ion transport</keyword>
<name>A0A162JFT6_9EUCA</name>
<dbReference type="InterPro" id="IPR001421">
    <property type="entry name" value="ATP8_metazoa"/>
</dbReference>
<dbReference type="RefSeq" id="YP_009253801.1">
    <property type="nucleotide sequence ID" value="NC_030196.1"/>
</dbReference>
<evidence type="ECO:0000256" key="10">
    <source>
        <dbReference type="ARBA" id="ARBA00023128"/>
    </source>
</evidence>
<gene>
    <name evidence="14" type="primary">ATP8</name>
</gene>